<keyword evidence="2" id="KW-1185">Reference proteome</keyword>
<dbReference type="Proteomes" id="UP000054279">
    <property type="component" value="Unassembled WGS sequence"/>
</dbReference>
<accession>A0A0C9VK82</accession>
<dbReference type="EMBL" id="KN837132">
    <property type="protein sequence ID" value="KIJ42057.1"/>
    <property type="molecule type" value="Genomic_DNA"/>
</dbReference>
<dbReference type="AlphaFoldDB" id="A0A0C9VK82"/>
<dbReference type="HOGENOM" id="CLU_2851202_0_0_1"/>
<evidence type="ECO:0000313" key="2">
    <source>
        <dbReference type="Proteomes" id="UP000054279"/>
    </source>
</evidence>
<proteinExistence type="predicted"/>
<gene>
    <name evidence="1" type="ORF">M422DRAFT_254752</name>
</gene>
<reference evidence="1 2" key="1">
    <citation type="submission" date="2014-06" db="EMBL/GenBank/DDBJ databases">
        <title>Evolutionary Origins and Diversification of the Mycorrhizal Mutualists.</title>
        <authorList>
            <consortium name="DOE Joint Genome Institute"/>
            <consortium name="Mycorrhizal Genomics Consortium"/>
            <person name="Kohler A."/>
            <person name="Kuo A."/>
            <person name="Nagy L.G."/>
            <person name="Floudas D."/>
            <person name="Copeland A."/>
            <person name="Barry K.W."/>
            <person name="Cichocki N."/>
            <person name="Veneault-Fourrey C."/>
            <person name="LaButti K."/>
            <person name="Lindquist E.A."/>
            <person name="Lipzen A."/>
            <person name="Lundell T."/>
            <person name="Morin E."/>
            <person name="Murat C."/>
            <person name="Riley R."/>
            <person name="Ohm R."/>
            <person name="Sun H."/>
            <person name="Tunlid A."/>
            <person name="Henrissat B."/>
            <person name="Grigoriev I.V."/>
            <person name="Hibbett D.S."/>
            <person name="Martin F."/>
        </authorList>
    </citation>
    <scope>NUCLEOTIDE SEQUENCE [LARGE SCALE GENOMIC DNA]</scope>
    <source>
        <strain evidence="1 2">SS14</strain>
    </source>
</reference>
<organism evidence="1 2">
    <name type="scientific">Sphaerobolus stellatus (strain SS14)</name>
    <dbReference type="NCBI Taxonomy" id="990650"/>
    <lineage>
        <taxon>Eukaryota</taxon>
        <taxon>Fungi</taxon>
        <taxon>Dikarya</taxon>
        <taxon>Basidiomycota</taxon>
        <taxon>Agaricomycotina</taxon>
        <taxon>Agaricomycetes</taxon>
        <taxon>Phallomycetidae</taxon>
        <taxon>Geastrales</taxon>
        <taxon>Sphaerobolaceae</taxon>
        <taxon>Sphaerobolus</taxon>
    </lineage>
</organism>
<name>A0A0C9VK82_SPHS4</name>
<evidence type="ECO:0000313" key="1">
    <source>
        <dbReference type="EMBL" id="KIJ42057.1"/>
    </source>
</evidence>
<protein>
    <submittedName>
        <fullName evidence="1">Uncharacterized protein</fullName>
    </submittedName>
</protein>
<sequence>MDKTLSGEGVMSEKDKLLGMQIQEAEGSAKTIDETRKTLTYILVLRPASSSMQSRNVDMLSISPY</sequence>